<dbReference type="PANTHER" id="PTHR34580:SF9">
    <property type="entry name" value="SLL5097 PROTEIN"/>
    <property type="match status" value="1"/>
</dbReference>
<feature type="domain" description="WYL" evidence="1">
    <location>
        <begin position="175"/>
        <end position="238"/>
    </location>
</feature>
<protein>
    <submittedName>
        <fullName evidence="3">WYL domain-containing protein</fullName>
    </submittedName>
</protein>
<sequence>MPATKYAQIRYRILDEILQVKNKRNTLEYLTKRCTEGVDRIASLGDTYSVSSRQIRNDLNFMESDLGFEAPIISEKIPGENRNFFYYEDASFSISKSPLNEEDISNLKSSLYLLQRFGGTFHDQFWIEDFELRIKTLPVKKQLDEQQKNATAAPVLVQFDHQDQDAGGSSFIIPLYQAIEKKESLLVQYQEFSSPEIKQYRISPYLLKQFNRRWFVLCSSEGLSYVTTLPLDRIKGLEPSDHTFDPYPGPGEEPQEFFEDIIGVTNDVRVPVEVVELYVYKNLLPYLTTKLLHESQRSHNPTDHPDWFSIKIHVKPNYEMFALLISYGPRLKVVGPKSVRLKMKELITEMKEHYL</sequence>
<dbReference type="InterPro" id="IPR051534">
    <property type="entry name" value="CBASS_pafABC_assoc_protein"/>
</dbReference>
<comment type="caution">
    <text evidence="3">The sequence shown here is derived from an EMBL/GenBank/DDBJ whole genome shotgun (WGS) entry which is preliminary data.</text>
</comment>
<reference evidence="3" key="1">
    <citation type="submission" date="2022-03" db="EMBL/GenBank/DDBJ databases">
        <title>De novo assembled genomes of Belliella spp. (Cyclobacteriaceae) strains.</title>
        <authorList>
            <person name="Szabo A."/>
            <person name="Korponai K."/>
            <person name="Felfoldi T."/>
        </authorList>
    </citation>
    <scope>NUCLEOTIDE SEQUENCE</scope>
    <source>
        <strain evidence="3">DSM 111904</strain>
    </source>
</reference>
<evidence type="ECO:0000259" key="1">
    <source>
        <dbReference type="Pfam" id="PF13280"/>
    </source>
</evidence>
<proteinExistence type="predicted"/>
<keyword evidence="4" id="KW-1185">Reference proteome</keyword>
<dbReference type="InterPro" id="IPR057727">
    <property type="entry name" value="WCX_dom"/>
</dbReference>
<evidence type="ECO:0000259" key="2">
    <source>
        <dbReference type="Pfam" id="PF25583"/>
    </source>
</evidence>
<dbReference type="InterPro" id="IPR026881">
    <property type="entry name" value="WYL_dom"/>
</dbReference>
<organism evidence="3 4">
    <name type="scientific">Belliella filtrata</name>
    <dbReference type="NCBI Taxonomy" id="2923435"/>
    <lineage>
        <taxon>Bacteria</taxon>
        <taxon>Pseudomonadati</taxon>
        <taxon>Bacteroidota</taxon>
        <taxon>Cytophagia</taxon>
        <taxon>Cytophagales</taxon>
        <taxon>Cyclobacteriaceae</taxon>
        <taxon>Belliella</taxon>
    </lineage>
</organism>
<dbReference type="Pfam" id="PF25583">
    <property type="entry name" value="WCX"/>
    <property type="match status" value="1"/>
</dbReference>
<dbReference type="EMBL" id="JAKZGP010000014">
    <property type="protein sequence ID" value="MCH7409236.1"/>
    <property type="molecule type" value="Genomic_DNA"/>
</dbReference>
<feature type="domain" description="WCX" evidence="2">
    <location>
        <begin position="276"/>
        <end position="350"/>
    </location>
</feature>
<dbReference type="Pfam" id="PF13280">
    <property type="entry name" value="WYL"/>
    <property type="match status" value="1"/>
</dbReference>
<evidence type="ECO:0000313" key="4">
    <source>
        <dbReference type="Proteomes" id="UP001165489"/>
    </source>
</evidence>
<name>A0ABS9UYI7_9BACT</name>
<dbReference type="PROSITE" id="PS52050">
    <property type="entry name" value="WYL"/>
    <property type="match status" value="1"/>
</dbReference>
<accession>A0ABS9UYI7</accession>
<dbReference type="PANTHER" id="PTHR34580">
    <property type="match status" value="1"/>
</dbReference>
<evidence type="ECO:0000313" key="3">
    <source>
        <dbReference type="EMBL" id="MCH7409236.1"/>
    </source>
</evidence>
<dbReference type="Proteomes" id="UP001165489">
    <property type="component" value="Unassembled WGS sequence"/>
</dbReference>
<gene>
    <name evidence="3" type="ORF">MM239_07515</name>
</gene>
<dbReference type="RefSeq" id="WP_241347588.1">
    <property type="nucleotide sequence ID" value="NZ_JAKZGP010000014.1"/>
</dbReference>